<evidence type="ECO:0000313" key="3">
    <source>
        <dbReference type="Proteomes" id="UP000006201"/>
    </source>
</evidence>
<organism evidence="2 3">
    <name type="scientific">Pseudoalteromonas tunicata D2</name>
    <dbReference type="NCBI Taxonomy" id="87626"/>
    <lineage>
        <taxon>Bacteria</taxon>
        <taxon>Pseudomonadati</taxon>
        <taxon>Pseudomonadota</taxon>
        <taxon>Gammaproteobacteria</taxon>
        <taxon>Alteromonadales</taxon>
        <taxon>Pseudoalteromonadaceae</taxon>
        <taxon>Pseudoalteromonas</taxon>
    </lineage>
</organism>
<dbReference type="SMART" id="SM00062">
    <property type="entry name" value="PBPb"/>
    <property type="match status" value="1"/>
</dbReference>
<dbReference type="AlphaFoldDB" id="A4CE19"/>
<dbReference type="Gene3D" id="3.40.190.10">
    <property type="entry name" value="Periplasmic binding protein-like II"/>
    <property type="match status" value="2"/>
</dbReference>
<accession>A4CE19</accession>
<gene>
    <name evidence="2" type="ORF">PTD2_06055</name>
</gene>
<protein>
    <recommendedName>
        <fullName evidence="1">Solute-binding protein family 3/N-terminal domain-containing protein</fullName>
    </recommendedName>
</protein>
<evidence type="ECO:0000313" key="2">
    <source>
        <dbReference type="EMBL" id="EAR27211.1"/>
    </source>
</evidence>
<proteinExistence type="predicted"/>
<reference evidence="2 3" key="1">
    <citation type="submission" date="2006-02" db="EMBL/GenBank/DDBJ databases">
        <authorList>
            <person name="Moran M.A."/>
            <person name="Kjelleberg S."/>
            <person name="Egan S."/>
            <person name="Saunders N."/>
            <person name="Thomas T."/>
            <person name="Ferriera S."/>
            <person name="Johnson J."/>
            <person name="Kravitz S."/>
            <person name="Halpern A."/>
            <person name="Remington K."/>
            <person name="Beeson K."/>
            <person name="Tran B."/>
            <person name="Rogers Y.-H."/>
            <person name="Friedman R."/>
            <person name="Venter J.C."/>
        </authorList>
    </citation>
    <scope>NUCLEOTIDE SEQUENCE [LARGE SCALE GENOMIC DNA]</scope>
    <source>
        <strain evidence="2 3">D2</strain>
    </source>
</reference>
<dbReference type="EMBL" id="AAOH01000007">
    <property type="protein sequence ID" value="EAR27211.1"/>
    <property type="molecule type" value="Genomic_DNA"/>
</dbReference>
<dbReference type="PANTHER" id="PTHR38834:SF3">
    <property type="entry name" value="SOLUTE-BINDING PROTEIN FAMILY 3_N-TERMINAL DOMAIN-CONTAINING PROTEIN"/>
    <property type="match status" value="1"/>
</dbReference>
<dbReference type="Proteomes" id="UP000006201">
    <property type="component" value="Unassembled WGS sequence"/>
</dbReference>
<keyword evidence="3" id="KW-1185">Reference proteome</keyword>
<dbReference type="Pfam" id="PF00497">
    <property type="entry name" value="SBP_bac_3"/>
    <property type="match status" value="1"/>
</dbReference>
<comment type="caution">
    <text evidence="2">The sequence shown here is derived from an EMBL/GenBank/DDBJ whole genome shotgun (WGS) entry which is preliminary data.</text>
</comment>
<dbReference type="SUPFAM" id="SSF53850">
    <property type="entry name" value="Periplasmic binding protein-like II"/>
    <property type="match status" value="1"/>
</dbReference>
<dbReference type="STRING" id="87626.PTD2_06055"/>
<feature type="domain" description="Solute-binding protein family 3/N-terminal" evidence="1">
    <location>
        <begin position="43"/>
        <end position="265"/>
    </location>
</feature>
<dbReference type="InterPro" id="IPR001638">
    <property type="entry name" value="Solute-binding_3/MltF_N"/>
</dbReference>
<evidence type="ECO:0000259" key="1">
    <source>
        <dbReference type="SMART" id="SM00062"/>
    </source>
</evidence>
<dbReference type="PANTHER" id="PTHR38834">
    <property type="entry name" value="PERIPLASMIC SUBSTRATE BINDING PROTEIN FAMILY 3"/>
    <property type="match status" value="1"/>
</dbReference>
<name>A4CE19_9GAMM</name>
<dbReference type="eggNOG" id="COG0834">
    <property type="taxonomic scope" value="Bacteria"/>
</dbReference>
<sequence length="277" mass="31685">MNKIYATLLVHFKNNNNGGAMTRFYTIVLSLCFSCVTFAQKPSLNFYTEISPPGNYLDESGILVGSSVEMIEELNRLAGYRVKTKVMPWTRAFNTVLKTPNTALFSTSRTSEREQQFHWIGPLLRVKWVLYKHYSSALKINSLEDAKQIHSIAATRNDAKANYLLSLGFNNLDLSEDNVARMRKLYANHNDVILTTNLGVQRLAELAFLDPNELEPALEIKANDIYLAFTKDTDTEIIEAYQKAYRQLFQSAVYYEIIVKWYGEKPAQEIIKSLQSQ</sequence>
<dbReference type="HOGENOM" id="CLU_064076_1_1_6"/>